<keyword evidence="3" id="KW-1185">Reference proteome</keyword>
<organism evidence="2 3">
    <name type="scientific">Gossypium aridum</name>
    <name type="common">American cotton</name>
    <name type="synonym">Erioxylum aridum</name>
    <dbReference type="NCBI Taxonomy" id="34290"/>
    <lineage>
        <taxon>Eukaryota</taxon>
        <taxon>Viridiplantae</taxon>
        <taxon>Streptophyta</taxon>
        <taxon>Embryophyta</taxon>
        <taxon>Tracheophyta</taxon>
        <taxon>Spermatophyta</taxon>
        <taxon>Magnoliopsida</taxon>
        <taxon>eudicotyledons</taxon>
        <taxon>Gunneridae</taxon>
        <taxon>Pentapetalae</taxon>
        <taxon>rosids</taxon>
        <taxon>malvids</taxon>
        <taxon>Malvales</taxon>
        <taxon>Malvaceae</taxon>
        <taxon>Malvoideae</taxon>
        <taxon>Gossypium</taxon>
    </lineage>
</organism>
<dbReference type="EMBL" id="JABFAA010000010">
    <property type="protein sequence ID" value="MBA0693825.1"/>
    <property type="molecule type" value="Genomic_DNA"/>
</dbReference>
<name>A0A7J8Y2N6_GOSAI</name>
<comment type="caution">
    <text evidence="2">The sequence shown here is derived from an EMBL/GenBank/DDBJ whole genome shotgun (WGS) entry which is preliminary data.</text>
</comment>
<protein>
    <recommendedName>
        <fullName evidence="4">DUF4283 domain-containing protein</fullName>
    </recommendedName>
</protein>
<proteinExistence type="predicted"/>
<evidence type="ECO:0000313" key="3">
    <source>
        <dbReference type="Proteomes" id="UP000593577"/>
    </source>
</evidence>
<accession>A0A7J8Y2N6</accession>
<evidence type="ECO:0000256" key="1">
    <source>
        <dbReference type="SAM" id="MobiDB-lite"/>
    </source>
</evidence>
<feature type="region of interest" description="Disordered" evidence="1">
    <location>
        <begin position="70"/>
        <end position="95"/>
    </location>
</feature>
<reference evidence="2 3" key="1">
    <citation type="journal article" date="2019" name="Genome Biol. Evol.">
        <title>Insights into the evolution of the New World diploid cottons (Gossypium, subgenus Houzingenia) based on genome sequencing.</title>
        <authorList>
            <person name="Grover C.E."/>
            <person name="Arick M.A. 2nd"/>
            <person name="Thrash A."/>
            <person name="Conover J.L."/>
            <person name="Sanders W.S."/>
            <person name="Peterson D.G."/>
            <person name="Frelichowski J.E."/>
            <person name="Scheffler J.A."/>
            <person name="Scheffler B.E."/>
            <person name="Wendel J.F."/>
        </authorList>
    </citation>
    <scope>NUCLEOTIDE SEQUENCE [LARGE SCALE GENOMIC DNA]</scope>
    <source>
        <strain evidence="2">185</strain>
        <tissue evidence="2">Leaf</tissue>
    </source>
</reference>
<sequence>MDSIVHFPSMRNLLANLWHPIEGIFITEIEDKRILFKFYNKARAWKKFFLSRLTLESQEVAFGWDMSIRSPPQRATTTSKWLQEEPVEVGNSRMD</sequence>
<gene>
    <name evidence="2" type="ORF">Goari_004171</name>
</gene>
<evidence type="ECO:0000313" key="2">
    <source>
        <dbReference type="EMBL" id="MBA0693825.1"/>
    </source>
</evidence>
<dbReference type="AlphaFoldDB" id="A0A7J8Y2N6"/>
<dbReference type="Proteomes" id="UP000593577">
    <property type="component" value="Unassembled WGS sequence"/>
</dbReference>
<evidence type="ECO:0008006" key="4">
    <source>
        <dbReference type="Google" id="ProtNLM"/>
    </source>
</evidence>